<organism evidence="1 2">
    <name type="scientific">Acanthopleuribacter pedis</name>
    <dbReference type="NCBI Taxonomy" id="442870"/>
    <lineage>
        <taxon>Bacteria</taxon>
        <taxon>Pseudomonadati</taxon>
        <taxon>Acidobacteriota</taxon>
        <taxon>Holophagae</taxon>
        <taxon>Acanthopleuribacterales</taxon>
        <taxon>Acanthopleuribacteraceae</taxon>
        <taxon>Acanthopleuribacter</taxon>
    </lineage>
</organism>
<dbReference type="Proteomes" id="UP000664417">
    <property type="component" value="Unassembled WGS sequence"/>
</dbReference>
<dbReference type="GO" id="GO:0030254">
    <property type="term" value="P:protein secretion by the type III secretion system"/>
    <property type="evidence" value="ECO:0007669"/>
    <property type="project" value="InterPro"/>
</dbReference>
<dbReference type="SUPFAM" id="SSF69635">
    <property type="entry name" value="Type III secretory system chaperone-like"/>
    <property type="match status" value="1"/>
</dbReference>
<reference evidence="1" key="1">
    <citation type="submission" date="2021-03" db="EMBL/GenBank/DDBJ databases">
        <authorList>
            <person name="Wang G."/>
        </authorList>
    </citation>
    <scope>NUCLEOTIDE SEQUENCE</scope>
    <source>
        <strain evidence="1">KCTC 12899</strain>
    </source>
</reference>
<dbReference type="InterPro" id="IPR010261">
    <property type="entry name" value="Tir_chaperone"/>
</dbReference>
<dbReference type="AlphaFoldDB" id="A0A8J7Q9V1"/>
<protein>
    <submittedName>
        <fullName evidence="1">Type III secretion system chaperone</fullName>
    </submittedName>
</protein>
<dbReference type="RefSeq" id="WP_207860366.1">
    <property type="nucleotide sequence ID" value="NZ_JAFREP010000017.1"/>
</dbReference>
<proteinExistence type="predicted"/>
<accession>A0A8J7Q9V1</accession>
<name>A0A8J7Q9V1_9BACT</name>
<dbReference type="EMBL" id="JAFREP010000017">
    <property type="protein sequence ID" value="MBO1320412.1"/>
    <property type="molecule type" value="Genomic_DNA"/>
</dbReference>
<keyword evidence="2" id="KW-1185">Reference proteome</keyword>
<sequence>MADAATINTWLGELGRRCELDLALDDQGLCGFQLNPDLPCHIQWVPEVPYLYWTITLAVIPGEAGPRRAEIINTCCAWNFLEEKTNGTQLALDPDGRLILMTFRRALTHLDQTAFINITGNLMDTALVLFDHLRRFNQTEAPPQPARAPLWLPPSQLA</sequence>
<evidence type="ECO:0000313" key="2">
    <source>
        <dbReference type="Proteomes" id="UP000664417"/>
    </source>
</evidence>
<dbReference type="Gene3D" id="3.30.1460.10">
    <property type="match status" value="1"/>
</dbReference>
<gene>
    <name evidence="1" type="ORF">J3U88_18195</name>
</gene>
<comment type="caution">
    <text evidence="1">The sequence shown here is derived from an EMBL/GenBank/DDBJ whole genome shotgun (WGS) entry which is preliminary data.</text>
</comment>
<dbReference type="Pfam" id="PF05932">
    <property type="entry name" value="CesT"/>
    <property type="match status" value="1"/>
</dbReference>
<evidence type="ECO:0000313" key="1">
    <source>
        <dbReference type="EMBL" id="MBO1320412.1"/>
    </source>
</evidence>